<dbReference type="AlphaFoldDB" id="A0A381ZPS5"/>
<keyword evidence="3" id="KW-0560">Oxidoreductase</keyword>
<dbReference type="InterPro" id="IPR036291">
    <property type="entry name" value="NAD(P)-bd_dom_sf"/>
</dbReference>
<dbReference type="SMART" id="SM01003">
    <property type="entry name" value="AlaDh_PNT_N"/>
    <property type="match status" value="1"/>
</dbReference>
<evidence type="ECO:0000313" key="6">
    <source>
        <dbReference type="EMBL" id="SVA91266.1"/>
    </source>
</evidence>
<dbReference type="InterPro" id="IPR007886">
    <property type="entry name" value="AlaDH/PNT_N"/>
</dbReference>
<evidence type="ECO:0000259" key="4">
    <source>
        <dbReference type="SMART" id="SM01002"/>
    </source>
</evidence>
<feature type="domain" description="Alanine dehydrogenase/pyridine nucleotide transhydrogenase N-terminal" evidence="5">
    <location>
        <begin position="4"/>
        <end position="137"/>
    </location>
</feature>
<feature type="domain" description="Alanine dehydrogenase/pyridine nucleotide transhydrogenase NAD(H)-binding" evidence="4">
    <location>
        <begin position="149"/>
        <end position="296"/>
    </location>
</feature>
<accession>A0A381ZPS5</accession>
<sequence length="370" mass="40459">MIIGVPKEIKNNENRVAIIPEKAAILSKQNHNILIESNAGTAAGYPDKDYVNSGCTIISNVEEIYKNAELITKVKEPLESEYKYLNKKSILFTFLHLAANKNLVMNLLKSEMTSIAYEAITKNGKTFPLLKPMSEIAGKLAPQIAANFLQKQYGGPGLLIGGTSNINPLNISIIGAGIVGYNAAIISKGMGANVTIFDIDNNKLLNIKNYDKKIKTQLSSKENLTKYLPSSDIIINGIYIPGSQTPKVIDENIQKIIKKNALIIDIAIDQGGGVTNLNSTSHDKPIVKLNHFYGYAVPNMPGIVPKTASQALNDATHKYIELIANHGFESCLINNKEIFNAVNTYKGKLTTKPVSESLDLNYNSLDKIIK</sequence>
<protein>
    <recommendedName>
        <fullName evidence="2">alanine dehydrogenase</fullName>
        <ecNumber evidence="2">1.4.1.1</ecNumber>
    </recommendedName>
</protein>
<evidence type="ECO:0000256" key="1">
    <source>
        <dbReference type="ARBA" id="ARBA00005689"/>
    </source>
</evidence>
<dbReference type="SUPFAM" id="SSF51735">
    <property type="entry name" value="NAD(P)-binding Rossmann-fold domains"/>
    <property type="match status" value="1"/>
</dbReference>
<evidence type="ECO:0000259" key="5">
    <source>
        <dbReference type="SMART" id="SM01003"/>
    </source>
</evidence>
<dbReference type="PANTHER" id="PTHR42795">
    <property type="entry name" value="ALANINE DEHYDROGENASE"/>
    <property type="match status" value="1"/>
</dbReference>
<evidence type="ECO:0000256" key="2">
    <source>
        <dbReference type="ARBA" id="ARBA00012897"/>
    </source>
</evidence>
<organism evidence="6">
    <name type="scientific">marine metagenome</name>
    <dbReference type="NCBI Taxonomy" id="408172"/>
    <lineage>
        <taxon>unclassified sequences</taxon>
        <taxon>metagenomes</taxon>
        <taxon>ecological metagenomes</taxon>
    </lineage>
</organism>
<proteinExistence type="inferred from homology"/>
<reference evidence="6" key="1">
    <citation type="submission" date="2018-05" db="EMBL/GenBank/DDBJ databases">
        <authorList>
            <person name="Lanie J.A."/>
            <person name="Ng W.-L."/>
            <person name="Kazmierczak K.M."/>
            <person name="Andrzejewski T.M."/>
            <person name="Davidsen T.M."/>
            <person name="Wayne K.J."/>
            <person name="Tettelin H."/>
            <person name="Glass J.I."/>
            <person name="Rusch D."/>
            <person name="Podicherti R."/>
            <person name="Tsui H.-C.T."/>
            <person name="Winkler M.E."/>
        </authorList>
    </citation>
    <scope>NUCLEOTIDE SEQUENCE</scope>
</reference>
<dbReference type="GO" id="GO:0000286">
    <property type="term" value="F:alanine dehydrogenase activity"/>
    <property type="evidence" value="ECO:0007669"/>
    <property type="project" value="UniProtKB-EC"/>
</dbReference>
<gene>
    <name evidence="6" type="ORF">METZ01_LOCUS144120</name>
</gene>
<dbReference type="PANTHER" id="PTHR42795:SF1">
    <property type="entry name" value="ALANINE DEHYDROGENASE"/>
    <property type="match status" value="1"/>
</dbReference>
<dbReference type="Pfam" id="PF01262">
    <property type="entry name" value="AlaDh_PNT_C"/>
    <property type="match status" value="1"/>
</dbReference>
<name>A0A381ZPS5_9ZZZZ</name>
<dbReference type="GO" id="GO:0042853">
    <property type="term" value="P:L-alanine catabolic process"/>
    <property type="evidence" value="ECO:0007669"/>
    <property type="project" value="InterPro"/>
</dbReference>
<dbReference type="SMART" id="SM01002">
    <property type="entry name" value="AlaDh_PNT_C"/>
    <property type="match status" value="1"/>
</dbReference>
<dbReference type="SUPFAM" id="SSF52283">
    <property type="entry name" value="Formate/glycerate dehydrogenase catalytic domain-like"/>
    <property type="match status" value="1"/>
</dbReference>
<dbReference type="EC" id="1.4.1.1" evidence="2"/>
<dbReference type="CDD" id="cd05305">
    <property type="entry name" value="L-AlaDH"/>
    <property type="match status" value="1"/>
</dbReference>
<comment type="similarity">
    <text evidence="1">Belongs to the AlaDH/PNT family.</text>
</comment>
<dbReference type="Gene3D" id="3.40.50.720">
    <property type="entry name" value="NAD(P)-binding Rossmann-like Domain"/>
    <property type="match status" value="2"/>
</dbReference>
<evidence type="ECO:0000256" key="3">
    <source>
        <dbReference type="ARBA" id="ARBA00023002"/>
    </source>
</evidence>
<dbReference type="EMBL" id="UINC01022182">
    <property type="protein sequence ID" value="SVA91266.1"/>
    <property type="molecule type" value="Genomic_DNA"/>
</dbReference>
<dbReference type="GO" id="GO:0005886">
    <property type="term" value="C:plasma membrane"/>
    <property type="evidence" value="ECO:0007669"/>
    <property type="project" value="TreeGrafter"/>
</dbReference>
<dbReference type="Pfam" id="PF05222">
    <property type="entry name" value="AlaDh_PNT_N"/>
    <property type="match status" value="1"/>
</dbReference>
<dbReference type="InterPro" id="IPR008141">
    <property type="entry name" value="Ala_DH"/>
</dbReference>
<dbReference type="InterPro" id="IPR007698">
    <property type="entry name" value="AlaDH/PNT_NAD(H)-bd"/>
</dbReference>